<dbReference type="Proteomes" id="UP000249696">
    <property type="component" value="Unassembled WGS sequence"/>
</dbReference>
<dbReference type="Gene3D" id="3.20.20.80">
    <property type="entry name" value="Glycosidases"/>
    <property type="match status" value="1"/>
</dbReference>
<dbReference type="GO" id="GO:0016787">
    <property type="term" value="F:hydrolase activity"/>
    <property type="evidence" value="ECO:0007669"/>
    <property type="project" value="UniProtKB-KW"/>
</dbReference>
<dbReference type="InterPro" id="IPR029018">
    <property type="entry name" value="Hex-like_dom2"/>
</dbReference>
<keyword evidence="2" id="KW-0732">Signal</keyword>
<evidence type="ECO:0008006" key="5">
    <source>
        <dbReference type="Google" id="ProtNLM"/>
    </source>
</evidence>
<evidence type="ECO:0000313" key="3">
    <source>
        <dbReference type="EMBL" id="RAJ10252.1"/>
    </source>
</evidence>
<gene>
    <name evidence="3" type="ORF">LV92_03001</name>
</gene>
<evidence type="ECO:0000256" key="1">
    <source>
        <dbReference type="ARBA" id="ARBA00022801"/>
    </source>
</evidence>
<evidence type="ECO:0000256" key="2">
    <source>
        <dbReference type="SAM" id="SignalP"/>
    </source>
</evidence>
<sequence>MKFRRLKLVIALCQFCIIFGMKAACLFSPYNKLEQNNLMSGQYNIYYESSEPSIAFAAEDLKRILSEKNMSVSLLPLMEFSNNPNSVQIVIADNKSEVIGAMTEANGKVIKEMKAQDYALRVTGQGKNKTYWVIGGDRIGAMYGGIHLGEIVMSSGLDSMIDKDFSPYIAKRGLKFNIPLDSRTPSHDDRGTSAQSNIINMWDFNFWTTYLDELARQRFNVISLWSKHPFPSMIKLEEYPDVALNDIYDDTGKIKTMTIDEKIVLWQKVMDYADHRGIEFYIITWNIHMNGALGKYGITQSKENEITKDYQRKSVSKLLSTYPKLAGIGTTAGENMHGVNSDEKEEWLWETYGKGIQDVQNEQPDRKIRFIHRYWWTDFNKINSRFKQLKDGYDMSFKYGRARIYSAYNPQFAEKEFFPNIPKGVSTWWNLRNDDIYNLRWGDAEYVRKYILNLPKGERTAGYYMGSDRFVWARESISKNPTSPRILENEKHWFSFLLWGRMGYDPETSPELLKGLIGNRFPSVDSNDLYTAWQESSKVIPLINKFHWFSWDYLWWPEACIGSGVANAIDGYHNIYDFINAPVMDDSNLITIKNYVRAIIDQSKISGTTPLQVADMLELYGKEALSLTEKMNSYDNNELAETIGDIKAMAHLGNYYSAKIRGATNLKLYLVSNNEKYKTIAIGQLEESLKFWKLYSKILTEQYIKMNISMQGVFDWDKLEKEVKADIDLAKKA</sequence>
<keyword evidence="1" id="KW-0378">Hydrolase</keyword>
<feature type="chain" id="PRO_5016441685" description="Glycosyl hydrolase family 67" evidence="2">
    <location>
        <begin position="24"/>
        <end position="733"/>
    </location>
</feature>
<comment type="caution">
    <text evidence="3">The sequence shown here is derived from an EMBL/GenBank/DDBJ whole genome shotgun (WGS) entry which is preliminary data.</text>
</comment>
<organism evidence="3 4">
    <name type="scientific">Arenibacter echinorum</name>
    <dbReference type="NCBI Taxonomy" id="440515"/>
    <lineage>
        <taxon>Bacteria</taxon>
        <taxon>Pseudomonadati</taxon>
        <taxon>Bacteroidota</taxon>
        <taxon>Flavobacteriia</taxon>
        <taxon>Flavobacteriales</taxon>
        <taxon>Flavobacteriaceae</taxon>
        <taxon>Arenibacter</taxon>
    </lineage>
</organism>
<dbReference type="GO" id="GO:0005975">
    <property type="term" value="P:carbohydrate metabolic process"/>
    <property type="evidence" value="ECO:0007669"/>
    <property type="project" value="UniProtKB-ARBA"/>
</dbReference>
<dbReference type="Gene3D" id="3.30.379.10">
    <property type="entry name" value="Chitobiase/beta-hexosaminidase domain 2-like"/>
    <property type="match status" value="1"/>
</dbReference>
<name>A0A327R2R0_9FLAO</name>
<protein>
    <recommendedName>
        <fullName evidence="5">Glycosyl hydrolase family 67</fullName>
    </recommendedName>
</protein>
<reference evidence="3 4" key="1">
    <citation type="submission" date="2018-06" db="EMBL/GenBank/DDBJ databases">
        <title>Genomic Encyclopedia of Archaeal and Bacterial Type Strains, Phase II (KMG-II): from individual species to whole genera.</title>
        <authorList>
            <person name="Goeker M."/>
        </authorList>
    </citation>
    <scope>NUCLEOTIDE SEQUENCE [LARGE SCALE GENOMIC DNA]</scope>
    <source>
        <strain evidence="3 4">DSM 23522</strain>
    </source>
</reference>
<evidence type="ECO:0000313" key="4">
    <source>
        <dbReference type="Proteomes" id="UP000249696"/>
    </source>
</evidence>
<proteinExistence type="predicted"/>
<dbReference type="AlphaFoldDB" id="A0A327R2R0"/>
<feature type="signal peptide" evidence="2">
    <location>
        <begin position="1"/>
        <end position="23"/>
    </location>
</feature>
<dbReference type="EMBL" id="QLLN01000005">
    <property type="protein sequence ID" value="RAJ10252.1"/>
    <property type="molecule type" value="Genomic_DNA"/>
</dbReference>
<keyword evidence="4" id="KW-1185">Reference proteome</keyword>
<accession>A0A327R2R0</accession>